<dbReference type="PROSITE" id="PS50893">
    <property type="entry name" value="ABC_TRANSPORTER_2"/>
    <property type="match status" value="1"/>
</dbReference>
<dbReference type="Gene3D" id="3.40.50.300">
    <property type="entry name" value="P-loop containing nucleotide triphosphate hydrolases"/>
    <property type="match status" value="1"/>
</dbReference>
<dbReference type="PANTHER" id="PTHR24221">
    <property type="entry name" value="ATP-BINDING CASSETTE SUB-FAMILY B"/>
    <property type="match status" value="1"/>
</dbReference>
<dbReference type="InterPro" id="IPR003593">
    <property type="entry name" value="AAA+_ATPase"/>
</dbReference>
<gene>
    <name evidence="14" type="ordered locus">B488_12120</name>
</gene>
<dbReference type="InterPro" id="IPR011527">
    <property type="entry name" value="ABC1_TM_dom"/>
</dbReference>
<keyword evidence="7 14" id="KW-0067">ATP-binding</keyword>
<evidence type="ECO:0000256" key="10">
    <source>
        <dbReference type="SAM" id="Phobius"/>
    </source>
</evidence>
<comment type="similarity">
    <text evidence="2">Belongs to the ABC transporter superfamily.</text>
</comment>
<evidence type="ECO:0000256" key="2">
    <source>
        <dbReference type="ARBA" id="ARBA00005417"/>
    </source>
</evidence>
<keyword evidence="9 10" id="KW-0472">Membrane</keyword>
<dbReference type="SUPFAM" id="SSF52540">
    <property type="entry name" value="P-loop containing nucleoside triphosphate hydrolases"/>
    <property type="match status" value="1"/>
</dbReference>
<evidence type="ECO:0000256" key="5">
    <source>
        <dbReference type="ARBA" id="ARBA00022692"/>
    </source>
</evidence>
<dbReference type="CDD" id="cd02419">
    <property type="entry name" value="Peptidase_C39C"/>
    <property type="match status" value="1"/>
</dbReference>
<dbReference type="AlphaFoldDB" id="L0EUH2"/>
<evidence type="ECO:0000256" key="9">
    <source>
        <dbReference type="ARBA" id="ARBA00023136"/>
    </source>
</evidence>
<proteinExistence type="inferred from homology"/>
<evidence type="ECO:0000256" key="3">
    <source>
        <dbReference type="ARBA" id="ARBA00022448"/>
    </source>
</evidence>
<comment type="subcellular location">
    <subcellularLocation>
        <location evidence="1">Cell membrane</location>
        <topology evidence="1">Multi-pass membrane protein</topology>
    </subcellularLocation>
</comment>
<evidence type="ECO:0000259" key="11">
    <source>
        <dbReference type="PROSITE" id="PS50893"/>
    </source>
</evidence>
<evidence type="ECO:0000259" key="12">
    <source>
        <dbReference type="PROSITE" id="PS50929"/>
    </source>
</evidence>
<feature type="transmembrane region" description="Helical" evidence="10">
    <location>
        <begin position="298"/>
        <end position="323"/>
    </location>
</feature>
<dbReference type="GO" id="GO:0006508">
    <property type="term" value="P:proteolysis"/>
    <property type="evidence" value="ECO:0007669"/>
    <property type="project" value="InterPro"/>
</dbReference>
<dbReference type="MEROPS" id="C39.005"/>
<dbReference type="InterPro" id="IPR005074">
    <property type="entry name" value="Peptidase_C39"/>
</dbReference>
<feature type="domain" description="ABC transporter" evidence="11">
    <location>
        <begin position="489"/>
        <end position="712"/>
    </location>
</feature>
<dbReference type="Pfam" id="PF00005">
    <property type="entry name" value="ABC_tran"/>
    <property type="match status" value="1"/>
</dbReference>
<dbReference type="PROSITE" id="PS50990">
    <property type="entry name" value="PEPTIDASE_C39"/>
    <property type="match status" value="1"/>
</dbReference>
<keyword evidence="4" id="KW-1003">Cell membrane</keyword>
<organism evidence="14 15">
    <name type="scientific">Liberibacter crescens (strain BT-1)</name>
    <dbReference type="NCBI Taxonomy" id="1215343"/>
    <lineage>
        <taxon>Bacteria</taxon>
        <taxon>Pseudomonadati</taxon>
        <taxon>Pseudomonadota</taxon>
        <taxon>Alphaproteobacteria</taxon>
        <taxon>Hyphomicrobiales</taxon>
        <taxon>Rhizobiaceae</taxon>
        <taxon>Liberibacter</taxon>
    </lineage>
</organism>
<dbReference type="InterPro" id="IPR039421">
    <property type="entry name" value="Type_1_exporter"/>
</dbReference>
<dbReference type="RefSeq" id="WP_015273629.1">
    <property type="nucleotide sequence ID" value="NC_019907.1"/>
</dbReference>
<dbReference type="GO" id="GO:0005886">
    <property type="term" value="C:plasma membrane"/>
    <property type="evidence" value="ECO:0007669"/>
    <property type="project" value="UniProtKB-SubCell"/>
</dbReference>
<dbReference type="GO" id="GO:0008234">
    <property type="term" value="F:cysteine-type peptidase activity"/>
    <property type="evidence" value="ECO:0007669"/>
    <property type="project" value="InterPro"/>
</dbReference>
<dbReference type="GO" id="GO:0034040">
    <property type="term" value="F:ATPase-coupled lipid transmembrane transporter activity"/>
    <property type="evidence" value="ECO:0007669"/>
    <property type="project" value="TreeGrafter"/>
</dbReference>
<keyword evidence="3" id="KW-0813">Transport</keyword>
<feature type="transmembrane region" description="Helical" evidence="10">
    <location>
        <begin position="206"/>
        <end position="224"/>
    </location>
</feature>
<dbReference type="KEGG" id="lcc:B488_12120"/>
<feature type="transmembrane region" description="Helical" evidence="10">
    <location>
        <begin position="169"/>
        <end position="194"/>
    </location>
</feature>
<evidence type="ECO:0000256" key="7">
    <source>
        <dbReference type="ARBA" id="ARBA00022840"/>
    </source>
</evidence>
<keyword evidence="15" id="KW-1185">Reference proteome</keyword>
<dbReference type="Proteomes" id="UP000010799">
    <property type="component" value="Chromosome"/>
</dbReference>
<protein>
    <submittedName>
        <fullName evidence="14">Putative ABC transport protein, ATP-binding component</fullName>
    </submittedName>
</protein>
<dbReference type="GO" id="GO:0140359">
    <property type="term" value="F:ABC-type transporter activity"/>
    <property type="evidence" value="ECO:0007669"/>
    <property type="project" value="InterPro"/>
</dbReference>
<dbReference type="Gene3D" id="1.20.1560.10">
    <property type="entry name" value="ABC transporter type 1, transmembrane domain"/>
    <property type="match status" value="1"/>
</dbReference>
<evidence type="ECO:0000256" key="8">
    <source>
        <dbReference type="ARBA" id="ARBA00022989"/>
    </source>
</evidence>
<dbReference type="FunFam" id="3.40.50.300:FF:000299">
    <property type="entry name" value="ABC transporter ATP-binding protein/permease"/>
    <property type="match status" value="1"/>
</dbReference>
<dbReference type="PROSITE" id="PS00211">
    <property type="entry name" value="ABC_TRANSPORTER_1"/>
    <property type="match status" value="1"/>
</dbReference>
<dbReference type="GO" id="GO:0005524">
    <property type="term" value="F:ATP binding"/>
    <property type="evidence" value="ECO:0007669"/>
    <property type="project" value="UniProtKB-KW"/>
</dbReference>
<dbReference type="InterPro" id="IPR033838">
    <property type="entry name" value="CvaB_peptidase"/>
</dbReference>
<dbReference type="CDD" id="cd18567">
    <property type="entry name" value="ABC_6TM_CvaB_RaxB_like"/>
    <property type="match status" value="1"/>
</dbReference>
<dbReference type="SUPFAM" id="SSF90123">
    <property type="entry name" value="ABC transporter transmembrane region"/>
    <property type="match status" value="1"/>
</dbReference>
<dbReference type="Pfam" id="PF03412">
    <property type="entry name" value="Peptidase_C39"/>
    <property type="match status" value="1"/>
</dbReference>
<dbReference type="PATRIC" id="fig|1215343.11.peg.1250"/>
<sequence length="712" mass="79927">MKTIRPILFGFRKKLTLILQNEASECGLSCVAMVAGFYGHRFDLNTIRRRFNVSLKGMTLSDIIDISSKLFMCTRAVRLELEELSALRKPCILHWDLGHFVVLDRVTKTGAIIHDPAIGRRHVTLKELDRSFTGVALELWPSPQFQRKTEIETFPVSQLFKGINGFKIALLKMFSMALCLEVMAILSPLGLQMIIDQAVVSADLGLINVVAIGLLLTIFMQAFIDIMRSIVSLVLSTRLAIDWRAGLFLHLMKLPMCFFEKRHVGDIVSRFGSLRIIQSTLTSDTINSVIDGLMSVSILVMMLFYSPILSALSIITAILFSGVRLAFHHLYRRATEDTLVYDAREQSHFMETIRGISSIKGLSLENRRLSAWLNTFIESINAHLKTERLNILFKTINSLLFGISRIIMLWLGAKFVVSQEISLGMLMAFSAYQEQFSSRISRLIDMSFQLKMLSLHKERLSDIALSEPEIESSLPEISPSSTFMSGNTLKVENLSLRYGDGEIDVLRCINLSISEAENIVIVGQSGCGKTTLLKCISGLLKPTEGRILFGDRDINDLGLSNYRKMISCVLQEDRLFAGTLADNISGFDPKADQGWIEECARMASIEDEIRQMPMGYESFVGDMGSILSGGQKQRVVLARALYRRPRILFLDEATSHLDVDNEKRINEVISEMRITRIAVAHRASTIAMSERIIYLSGGNITTETIGKEVDYT</sequence>
<evidence type="ECO:0000256" key="1">
    <source>
        <dbReference type="ARBA" id="ARBA00004651"/>
    </source>
</evidence>
<dbReference type="eggNOG" id="COG2274">
    <property type="taxonomic scope" value="Bacteria"/>
</dbReference>
<accession>L0EUH2</accession>
<feature type="transmembrane region" description="Helical" evidence="10">
    <location>
        <begin position="391"/>
        <end position="413"/>
    </location>
</feature>
<feature type="domain" description="ABC transmembrane type-1" evidence="12">
    <location>
        <begin position="173"/>
        <end position="452"/>
    </location>
</feature>
<dbReference type="EMBL" id="CP003789">
    <property type="protein sequence ID" value="AGA65204.1"/>
    <property type="molecule type" value="Genomic_DNA"/>
</dbReference>
<reference evidence="14 15" key="1">
    <citation type="journal article" date="2012" name="Stand. Genomic Sci.">
        <title>Complete genome sequence of Liberibacter crescens BT-1.</title>
        <authorList>
            <person name="Leonard M.T."/>
            <person name="Fagen J.R."/>
            <person name="Davis-Richardson A.G."/>
            <person name="Davis M.J."/>
            <person name="Triplett E.W."/>
        </authorList>
    </citation>
    <scope>NUCLEOTIDE SEQUENCE [LARGE SCALE GENOMIC DNA]</scope>
    <source>
        <strain evidence="14 15">BT-1</strain>
    </source>
</reference>
<dbReference type="SMART" id="SM00382">
    <property type="entry name" value="AAA"/>
    <property type="match status" value="1"/>
</dbReference>
<dbReference type="PANTHER" id="PTHR24221:SF606">
    <property type="entry name" value="COLICIN V SECRETION-PROCESSING ATP-BINDING PROTEIN"/>
    <property type="match status" value="1"/>
</dbReference>
<evidence type="ECO:0000256" key="4">
    <source>
        <dbReference type="ARBA" id="ARBA00022475"/>
    </source>
</evidence>
<dbReference type="HOGENOM" id="CLU_000604_95_3_5"/>
<keyword evidence="5 10" id="KW-0812">Transmembrane</keyword>
<dbReference type="GO" id="GO:0016887">
    <property type="term" value="F:ATP hydrolysis activity"/>
    <property type="evidence" value="ECO:0007669"/>
    <property type="project" value="InterPro"/>
</dbReference>
<dbReference type="STRING" id="1215343.B488_12120"/>
<dbReference type="InterPro" id="IPR036640">
    <property type="entry name" value="ABC1_TM_sf"/>
</dbReference>
<evidence type="ECO:0000313" key="14">
    <source>
        <dbReference type="EMBL" id="AGA65204.1"/>
    </source>
</evidence>
<keyword evidence="8 10" id="KW-1133">Transmembrane helix</keyword>
<evidence type="ECO:0000256" key="6">
    <source>
        <dbReference type="ARBA" id="ARBA00022741"/>
    </source>
</evidence>
<dbReference type="InterPro" id="IPR027417">
    <property type="entry name" value="P-loop_NTPase"/>
</dbReference>
<dbReference type="InterPro" id="IPR003439">
    <property type="entry name" value="ABC_transporter-like_ATP-bd"/>
</dbReference>
<dbReference type="Pfam" id="PF00664">
    <property type="entry name" value="ABC_membrane"/>
    <property type="match status" value="1"/>
</dbReference>
<keyword evidence="6" id="KW-0547">Nucleotide-binding</keyword>
<dbReference type="InterPro" id="IPR017871">
    <property type="entry name" value="ABC_transporter-like_CS"/>
</dbReference>
<dbReference type="PROSITE" id="PS50929">
    <property type="entry name" value="ABC_TM1F"/>
    <property type="match status" value="1"/>
</dbReference>
<evidence type="ECO:0000313" key="15">
    <source>
        <dbReference type="Proteomes" id="UP000010799"/>
    </source>
</evidence>
<name>L0EUH2_LIBCB</name>
<feature type="domain" description="Peptidase C39" evidence="13">
    <location>
        <begin position="20"/>
        <end position="139"/>
    </location>
</feature>
<evidence type="ECO:0000259" key="13">
    <source>
        <dbReference type="PROSITE" id="PS50990"/>
    </source>
</evidence>
<dbReference type="Gene3D" id="3.90.70.10">
    <property type="entry name" value="Cysteine proteinases"/>
    <property type="match status" value="1"/>
</dbReference>